<dbReference type="EC" id="6.2.1.n2" evidence="1"/>
<reference evidence="1 2" key="1">
    <citation type="submission" date="2024-04" db="EMBL/GenBank/DDBJ databases">
        <title>Novel species of the genus Ideonella isolated from streams.</title>
        <authorList>
            <person name="Lu H."/>
        </authorList>
    </citation>
    <scope>NUCLEOTIDE SEQUENCE [LARGE SCALE GENOMIC DNA]</scope>
    <source>
        <strain evidence="1 2">LYT19W</strain>
    </source>
</reference>
<dbReference type="Proteomes" id="UP001379945">
    <property type="component" value="Unassembled WGS sequence"/>
</dbReference>
<evidence type="ECO:0000313" key="1">
    <source>
        <dbReference type="EMBL" id="MEK8045269.1"/>
    </source>
</evidence>
<dbReference type="NCBIfam" id="NF005479">
    <property type="entry name" value="PRK07080.1"/>
    <property type="match status" value="1"/>
</dbReference>
<accession>A0ABU9C0A5</accession>
<gene>
    <name evidence="1" type="ORF">AACH00_02780</name>
</gene>
<keyword evidence="2" id="KW-1185">Reference proteome</keyword>
<name>A0ABU9C0A5_9BURK</name>
<proteinExistence type="predicted"/>
<keyword evidence="1" id="KW-0436">Ligase</keyword>
<dbReference type="Gene3D" id="3.30.930.10">
    <property type="entry name" value="Bira Bifunctional Protein, Domain 2"/>
    <property type="match status" value="1"/>
</dbReference>
<dbReference type="CDD" id="cd00670">
    <property type="entry name" value="Gly_His_Pro_Ser_Thr_tRS_core"/>
    <property type="match status" value="1"/>
</dbReference>
<organism evidence="1 2">
    <name type="scientific">Ideonella margarita</name>
    <dbReference type="NCBI Taxonomy" id="2984191"/>
    <lineage>
        <taxon>Bacteria</taxon>
        <taxon>Pseudomonadati</taxon>
        <taxon>Pseudomonadota</taxon>
        <taxon>Betaproteobacteria</taxon>
        <taxon>Burkholderiales</taxon>
        <taxon>Sphaerotilaceae</taxon>
        <taxon>Ideonella</taxon>
    </lineage>
</organism>
<protein>
    <submittedName>
        <fullName evidence="1">Amino acid--[acyl-carrier-protein] ligase</fullName>
        <ecNumber evidence="1">6.2.1.n2</ecNumber>
    </submittedName>
</protein>
<dbReference type="RefSeq" id="WP_341397412.1">
    <property type="nucleotide sequence ID" value="NZ_JBBUTI010000001.1"/>
</dbReference>
<dbReference type="EMBL" id="JBBUTI010000001">
    <property type="protein sequence ID" value="MEK8045269.1"/>
    <property type="molecule type" value="Genomic_DNA"/>
</dbReference>
<sequence>MTNHTIDAYDPHAFHDELAAHGLILPTGIRGAYGRGPVFEDILERFDALVMNSAADDGAEAMTFPPVVARTMIEKMGYLDNFPQLIGSIHSFFGTGLQAREMADQARAGERWESFLDITDLMLLPAACYPVYPMFSGLLPEGGRLVTTRNWCFRHEPSDEPTRLQSFRMREFIRVGAPDAVEAWRDSWLERGLALLRSLGLPADSDVANDPFFGRAGKMMATSQREQRLKFEIVVPVVSATEPTAVCSFNWHQEHFTSKFDISRADGSTAHTACLGFGLERVVLALLKTHGCDVNQWPAEVRAQLWS</sequence>
<dbReference type="SUPFAM" id="SSF55681">
    <property type="entry name" value="Class II aaRS and biotin synthetases"/>
    <property type="match status" value="1"/>
</dbReference>
<dbReference type="InterPro" id="IPR045864">
    <property type="entry name" value="aa-tRNA-synth_II/BPL/LPL"/>
</dbReference>
<dbReference type="GO" id="GO:0016874">
    <property type="term" value="F:ligase activity"/>
    <property type="evidence" value="ECO:0007669"/>
    <property type="project" value="UniProtKB-KW"/>
</dbReference>
<comment type="caution">
    <text evidence="1">The sequence shown here is derived from an EMBL/GenBank/DDBJ whole genome shotgun (WGS) entry which is preliminary data.</text>
</comment>
<evidence type="ECO:0000313" key="2">
    <source>
        <dbReference type="Proteomes" id="UP001379945"/>
    </source>
</evidence>